<evidence type="ECO:0000256" key="1">
    <source>
        <dbReference type="ARBA" id="ARBA00007228"/>
    </source>
</evidence>
<sequence length="247" mass="27294">MSKLNYIFGFHAIVSRLKQNYESIREIYLDEKRQDQRSRELLNHAESRDIRIIRCDSTRLARIAGTLQHQGVAASITSNTREVNLEDILVSLHETALFIVLDGVKDPHNLGACFRVAGALGAHGIIVPKDRSVGITPTVHKVASGAVDFVPFVTVTNLARTLRELKIHGIQIIGTIAETTEYISAVDLTVPSALVFGSEQKGLRRLTREQCDILASIPMVDSNINSLNISVAAGICLYETLKQRVIR</sequence>
<dbReference type="SUPFAM" id="SSF55315">
    <property type="entry name" value="L30e-like"/>
    <property type="match status" value="1"/>
</dbReference>
<dbReference type="Pfam" id="PF08032">
    <property type="entry name" value="SpoU_sub_bind"/>
    <property type="match status" value="1"/>
</dbReference>
<evidence type="ECO:0000256" key="4">
    <source>
        <dbReference type="ARBA" id="ARBA00022679"/>
    </source>
</evidence>
<dbReference type="InterPro" id="IPR004441">
    <property type="entry name" value="rRNA_MeTrfase_TrmH"/>
</dbReference>
<dbReference type="PANTHER" id="PTHR46429:SF1">
    <property type="entry name" value="23S RRNA (GUANOSINE-2'-O-)-METHYLTRANSFERASE RLMB"/>
    <property type="match status" value="1"/>
</dbReference>
<dbReference type="GO" id="GO:0005829">
    <property type="term" value="C:cytosol"/>
    <property type="evidence" value="ECO:0007669"/>
    <property type="project" value="TreeGrafter"/>
</dbReference>
<evidence type="ECO:0000256" key="3">
    <source>
        <dbReference type="ARBA" id="ARBA00022603"/>
    </source>
</evidence>
<dbReference type="Gene3D" id="3.40.1280.10">
    <property type="match status" value="1"/>
</dbReference>
<organism evidence="8 9">
    <name type="scientific">Nitrosomonas nitrosa</name>
    <dbReference type="NCBI Taxonomy" id="52442"/>
    <lineage>
        <taxon>Bacteria</taxon>
        <taxon>Pseudomonadati</taxon>
        <taxon>Pseudomonadota</taxon>
        <taxon>Betaproteobacteria</taxon>
        <taxon>Nitrosomonadales</taxon>
        <taxon>Nitrosomonadaceae</taxon>
        <taxon>Nitrosomonas</taxon>
    </lineage>
</organism>
<dbReference type="InterPro" id="IPR013123">
    <property type="entry name" value="SpoU_subst-bd"/>
</dbReference>
<dbReference type="STRING" id="52442.SAMN05421880_11630"/>
<dbReference type="GO" id="GO:0003723">
    <property type="term" value="F:RNA binding"/>
    <property type="evidence" value="ECO:0007669"/>
    <property type="project" value="InterPro"/>
</dbReference>
<proteinExistence type="inferred from homology"/>
<dbReference type="InterPro" id="IPR029064">
    <property type="entry name" value="Ribosomal_eL30-like_sf"/>
</dbReference>
<keyword evidence="4 8" id="KW-0808">Transferase</keyword>
<evidence type="ECO:0000313" key="7">
    <source>
        <dbReference type="EMBL" id="CAE6501581.1"/>
    </source>
</evidence>
<dbReference type="Gene3D" id="3.30.1330.30">
    <property type="match status" value="1"/>
</dbReference>
<dbReference type="NCBIfam" id="TIGR00186">
    <property type="entry name" value="rRNA_methyl_3"/>
    <property type="match status" value="1"/>
</dbReference>
<evidence type="ECO:0000259" key="6">
    <source>
        <dbReference type="SMART" id="SM00967"/>
    </source>
</evidence>
<dbReference type="OrthoDB" id="9785673at2"/>
<dbReference type="GO" id="GO:0006364">
    <property type="term" value="P:rRNA processing"/>
    <property type="evidence" value="ECO:0007669"/>
    <property type="project" value="UniProtKB-KW"/>
</dbReference>
<dbReference type="FunFam" id="3.40.1280.10:FF:000008">
    <property type="entry name" value="Group 3 RNA methyltransferase TrmH"/>
    <property type="match status" value="1"/>
</dbReference>
<dbReference type="GO" id="GO:0032259">
    <property type="term" value="P:methylation"/>
    <property type="evidence" value="ECO:0007669"/>
    <property type="project" value="UniProtKB-KW"/>
</dbReference>
<gene>
    <name evidence="7" type="primary">rlmB</name>
    <name evidence="7" type="ORF">NMYAN_20099</name>
    <name evidence="8" type="ORF">SAMN05421880_11630</name>
</gene>
<feature type="domain" description="RNA 2-O ribose methyltransferase substrate binding" evidence="6">
    <location>
        <begin position="6"/>
        <end position="82"/>
    </location>
</feature>
<evidence type="ECO:0000313" key="8">
    <source>
        <dbReference type="EMBL" id="SFM42933.1"/>
    </source>
</evidence>
<evidence type="ECO:0000313" key="9">
    <source>
        <dbReference type="Proteomes" id="UP000199561"/>
    </source>
</evidence>
<dbReference type="RefSeq" id="WP_090669249.1">
    <property type="nucleotide sequence ID" value="NZ_CAJNAP010000012.1"/>
</dbReference>
<dbReference type="SUPFAM" id="SSF75217">
    <property type="entry name" value="alpha/beta knot"/>
    <property type="match status" value="1"/>
</dbReference>
<comment type="similarity">
    <text evidence="1">Belongs to the class IV-like SAM-binding methyltransferase superfamily. RNA methyltransferase TrmH family.</text>
</comment>
<evidence type="ECO:0000256" key="5">
    <source>
        <dbReference type="ARBA" id="ARBA00022691"/>
    </source>
</evidence>
<reference evidence="8 9" key="1">
    <citation type="submission" date="2016-10" db="EMBL/GenBank/DDBJ databases">
        <authorList>
            <person name="de Groot N.N."/>
        </authorList>
    </citation>
    <scope>NUCLEOTIDE SEQUENCE [LARGE SCALE GENOMIC DNA]</scope>
    <source>
        <strain evidence="8 9">Nm146</strain>
    </source>
</reference>
<keyword evidence="5" id="KW-0949">S-adenosyl-L-methionine</keyword>
<dbReference type="InterPro" id="IPR029026">
    <property type="entry name" value="tRNA_m1G_MTases_N"/>
</dbReference>
<dbReference type="Proteomes" id="UP000601736">
    <property type="component" value="Unassembled WGS sequence"/>
</dbReference>
<keyword evidence="3 8" id="KW-0489">Methyltransferase</keyword>
<dbReference type="CDD" id="cd18103">
    <property type="entry name" value="SpoU-like_RlmB"/>
    <property type="match status" value="1"/>
</dbReference>
<name>A0A1I4QT96_9PROT</name>
<keyword evidence="9" id="KW-1185">Reference proteome</keyword>
<dbReference type="EMBL" id="FOUF01000016">
    <property type="protein sequence ID" value="SFM42933.1"/>
    <property type="molecule type" value="Genomic_DNA"/>
</dbReference>
<dbReference type="EMBL" id="CAJNAP010000012">
    <property type="protein sequence ID" value="CAE6501581.1"/>
    <property type="molecule type" value="Genomic_DNA"/>
</dbReference>
<protein>
    <submittedName>
        <fullName evidence="7">23S rRNA (Gm2251)-methyltransferase</fullName>
        <ecNumber evidence="7">2.1.1.-</ecNumber>
    </submittedName>
    <submittedName>
        <fullName evidence="8">23S rRNA Gm-2251 2'-O-methyltransferase</fullName>
    </submittedName>
</protein>
<dbReference type="InterPro" id="IPR029028">
    <property type="entry name" value="Alpha/beta_knot_MTases"/>
</dbReference>
<dbReference type="EC" id="2.1.1.-" evidence="7"/>
<dbReference type="SMART" id="SM00967">
    <property type="entry name" value="SpoU_sub_bind"/>
    <property type="match status" value="1"/>
</dbReference>
<dbReference type="PANTHER" id="PTHR46429">
    <property type="entry name" value="23S RRNA (GUANOSINE-2'-O-)-METHYLTRANSFERASE RLMB"/>
    <property type="match status" value="1"/>
</dbReference>
<dbReference type="Proteomes" id="UP000199561">
    <property type="component" value="Unassembled WGS sequence"/>
</dbReference>
<reference evidence="7" key="2">
    <citation type="submission" date="2021-02" db="EMBL/GenBank/DDBJ databases">
        <authorList>
            <person name="Han P."/>
        </authorList>
    </citation>
    <scope>NUCLEOTIDE SEQUENCE</scope>
    <source>
        <strain evidence="7">Nitrosomonas nitrosa 18-3D</strain>
    </source>
</reference>
<dbReference type="GO" id="GO:0008173">
    <property type="term" value="F:RNA methyltransferase activity"/>
    <property type="evidence" value="ECO:0007669"/>
    <property type="project" value="InterPro"/>
</dbReference>
<dbReference type="Pfam" id="PF00588">
    <property type="entry name" value="SpoU_methylase"/>
    <property type="match status" value="1"/>
</dbReference>
<evidence type="ECO:0000256" key="2">
    <source>
        <dbReference type="ARBA" id="ARBA00022552"/>
    </source>
</evidence>
<keyword evidence="2" id="KW-0698">rRNA processing</keyword>
<dbReference type="AlphaFoldDB" id="A0A1I4QT96"/>
<accession>A0A1I4QT96</accession>
<dbReference type="InterPro" id="IPR001537">
    <property type="entry name" value="SpoU_MeTrfase"/>
</dbReference>